<dbReference type="InterPro" id="IPR036188">
    <property type="entry name" value="FAD/NAD-bd_sf"/>
</dbReference>
<evidence type="ECO:0000256" key="1">
    <source>
        <dbReference type="ARBA" id="ARBA00022723"/>
    </source>
</evidence>
<comment type="caution">
    <text evidence="6">The sequence shown here is derived from an EMBL/GenBank/DDBJ whole genome shotgun (WGS) entry which is preliminary data.</text>
</comment>
<dbReference type="Pfam" id="PF07992">
    <property type="entry name" value="Pyr_redox_2"/>
    <property type="match status" value="1"/>
</dbReference>
<dbReference type="GO" id="GO:0051536">
    <property type="term" value="F:iron-sulfur cluster binding"/>
    <property type="evidence" value="ECO:0007669"/>
    <property type="project" value="UniProtKB-KW"/>
</dbReference>
<dbReference type="Gene3D" id="1.10.1060.10">
    <property type="entry name" value="Alpha-helical ferredoxin"/>
    <property type="match status" value="2"/>
</dbReference>
<dbReference type="Pfam" id="PF14691">
    <property type="entry name" value="Fer4_20"/>
    <property type="match status" value="1"/>
</dbReference>
<sequence>MIGVSDVNNVKFSEGVINNAKKIVDECMGLEDAYCQSRCPMSTDVKKYVNLIGEKKYDEAIKVIREKLFLPNTLGRICAHPCEKDCRRGVEFNEPIAIAALKRFAAEKADNESIWDTTTGNPTGKKVAIIGAGPAGAQAAIDLRKKGHAVTIFDKLNVVGGMMRVGIPEYRLPRDIIDHEYSYLNKLGVEFKLGVEVGKDISFKELTEKFDAVLLAHGAHKGNIIPMPGHKAEGVYPATEYLKEISLTRQFPRAGKRIMVIGGGDVAMDCARSSWRIGATEVYQCSLEDMDKLPASKEEIHESLEEGVVFNAGWGPIEIIEKDGKVAGIKIQKVKSIFDKEGKFNPQYEGEPKVIEVDTVIMATGQLVEDITDGALSQTRGGRYEVDKDTLATTMKNVFVAGDAAGGFIVIEAMALGRKAAISIDRYLNNMDLRADRDFKYEWAYETKLDIPLPEGTEDKQRLHTNMRPAQERKKDFKQSDLGFTEEQAIEEATRCLKCECKLCMRECVMMNDFGSCPKDIVEDLAKEGKMDALLAYSCNGCDNCTIVCPHKLPMKDIFIGSRKDFVKANKGESPMKGHGAIKMHQLLGFCKLFTTKVRGGKK</sequence>
<evidence type="ECO:0000256" key="3">
    <source>
        <dbReference type="ARBA" id="ARBA00023014"/>
    </source>
</evidence>
<dbReference type="Gene3D" id="3.40.50.720">
    <property type="entry name" value="NAD(P)-binding Rossmann-like Domain"/>
    <property type="match status" value="1"/>
</dbReference>
<dbReference type="EC" id="1.4.1.13" evidence="6"/>
<dbReference type="GO" id="GO:0004355">
    <property type="term" value="F:glutamate synthase (NADPH) activity"/>
    <property type="evidence" value="ECO:0007669"/>
    <property type="project" value="UniProtKB-EC"/>
</dbReference>
<dbReference type="STRING" id="29349.CLOTH_06400"/>
<keyword evidence="3" id="KW-0411">Iron-sulfur</keyword>
<feature type="domain" description="FAD/NAD(P)-binding" evidence="4">
    <location>
        <begin position="125"/>
        <end position="406"/>
    </location>
</feature>
<gene>
    <name evidence="6" type="primary">gltD</name>
    <name evidence="6" type="ORF">CLOTH_06400</name>
</gene>
<evidence type="ECO:0000313" key="6">
    <source>
        <dbReference type="EMBL" id="OPJ56236.1"/>
    </source>
</evidence>
<dbReference type="InterPro" id="IPR009051">
    <property type="entry name" value="Helical_ferredxn"/>
</dbReference>
<keyword evidence="2" id="KW-0408">Iron</keyword>
<dbReference type="SUPFAM" id="SSF51971">
    <property type="entry name" value="Nucleotide-binding domain"/>
    <property type="match status" value="1"/>
</dbReference>
<keyword evidence="7" id="KW-1185">Reference proteome</keyword>
<accession>A0A1V4I8G2</accession>
<keyword evidence="1" id="KW-0479">Metal-binding</keyword>
<dbReference type="PANTHER" id="PTHR42783">
    <property type="entry name" value="GLUTAMATE SYNTHASE [NADPH] SMALL CHAIN"/>
    <property type="match status" value="1"/>
</dbReference>
<evidence type="ECO:0000259" key="4">
    <source>
        <dbReference type="Pfam" id="PF07992"/>
    </source>
</evidence>
<dbReference type="EMBL" id="MZGW01000002">
    <property type="protein sequence ID" value="OPJ56236.1"/>
    <property type="molecule type" value="Genomic_DNA"/>
</dbReference>
<dbReference type="SUPFAM" id="SSF46548">
    <property type="entry name" value="alpha-helical ferredoxin"/>
    <property type="match status" value="2"/>
</dbReference>
<dbReference type="Pfam" id="PF13534">
    <property type="entry name" value="Fer4_17"/>
    <property type="match status" value="1"/>
</dbReference>
<dbReference type="AlphaFoldDB" id="A0A1V4I8G2"/>
<dbReference type="Proteomes" id="UP000190140">
    <property type="component" value="Unassembled WGS sequence"/>
</dbReference>
<dbReference type="SUPFAM" id="SSF51905">
    <property type="entry name" value="FAD/NAD(P)-binding domain"/>
    <property type="match status" value="1"/>
</dbReference>
<dbReference type="InterPro" id="IPR017900">
    <property type="entry name" value="4Fe4S_Fe_S_CS"/>
</dbReference>
<dbReference type="GO" id="GO:0046872">
    <property type="term" value="F:metal ion binding"/>
    <property type="evidence" value="ECO:0007669"/>
    <property type="project" value="UniProtKB-KW"/>
</dbReference>
<dbReference type="PRINTS" id="PR00419">
    <property type="entry name" value="ADXRDTASE"/>
</dbReference>
<evidence type="ECO:0000313" key="7">
    <source>
        <dbReference type="Proteomes" id="UP000190140"/>
    </source>
</evidence>
<organism evidence="6 7">
    <name type="scientific">Alkalithermobacter paradoxus</name>
    <dbReference type="NCBI Taxonomy" id="29349"/>
    <lineage>
        <taxon>Bacteria</taxon>
        <taxon>Bacillati</taxon>
        <taxon>Bacillota</taxon>
        <taxon>Clostridia</taxon>
        <taxon>Peptostreptococcales</taxon>
        <taxon>Tepidibacteraceae</taxon>
        <taxon>Alkalithermobacter</taxon>
    </lineage>
</organism>
<dbReference type="PANTHER" id="PTHR42783:SF3">
    <property type="entry name" value="GLUTAMATE SYNTHASE [NADPH] SMALL CHAIN-RELATED"/>
    <property type="match status" value="1"/>
</dbReference>
<dbReference type="InterPro" id="IPR028261">
    <property type="entry name" value="DPD_II"/>
</dbReference>
<protein>
    <submittedName>
        <fullName evidence="6">Glutamate synthase small chain</fullName>
        <ecNumber evidence="6">1.4.1.13</ecNumber>
    </submittedName>
</protein>
<evidence type="ECO:0000259" key="5">
    <source>
        <dbReference type="Pfam" id="PF14691"/>
    </source>
</evidence>
<evidence type="ECO:0000256" key="2">
    <source>
        <dbReference type="ARBA" id="ARBA00023004"/>
    </source>
</evidence>
<dbReference type="PROSITE" id="PS00198">
    <property type="entry name" value="4FE4S_FER_1"/>
    <property type="match status" value="1"/>
</dbReference>
<proteinExistence type="predicted"/>
<keyword evidence="6" id="KW-0560">Oxidoreductase</keyword>
<dbReference type="Gene3D" id="3.50.50.60">
    <property type="entry name" value="FAD/NAD(P)-binding domain"/>
    <property type="match status" value="1"/>
</dbReference>
<feature type="domain" description="Dihydroprymidine dehydrogenase" evidence="5">
    <location>
        <begin position="20"/>
        <end position="112"/>
    </location>
</feature>
<name>A0A1V4I8G2_9FIRM</name>
<dbReference type="InterPro" id="IPR023753">
    <property type="entry name" value="FAD/NAD-binding_dom"/>
</dbReference>
<reference evidence="6 7" key="1">
    <citation type="submission" date="2017-03" db="EMBL/GenBank/DDBJ databases">
        <title>Genome sequence of Clostridium thermoalcaliphilum DSM 7309.</title>
        <authorList>
            <person name="Poehlein A."/>
            <person name="Daniel R."/>
        </authorList>
    </citation>
    <scope>NUCLEOTIDE SEQUENCE [LARGE SCALE GENOMIC DNA]</scope>
    <source>
        <strain evidence="6 7">DSM 7309</strain>
    </source>
</reference>